<feature type="transmembrane region" description="Helical" evidence="1">
    <location>
        <begin position="159"/>
        <end position="175"/>
    </location>
</feature>
<protein>
    <submittedName>
        <fullName evidence="2">ABC transporter permease</fullName>
    </submittedName>
</protein>
<gene>
    <name evidence="2" type="ORF">DY245_43675</name>
</gene>
<evidence type="ECO:0000313" key="3">
    <source>
        <dbReference type="Proteomes" id="UP000262477"/>
    </source>
</evidence>
<feature type="transmembrane region" description="Helical" evidence="1">
    <location>
        <begin position="96"/>
        <end position="117"/>
    </location>
</feature>
<comment type="caution">
    <text evidence="2">The sequence shown here is derived from an EMBL/GenBank/DDBJ whole genome shotgun (WGS) entry which is preliminary data.</text>
</comment>
<feature type="transmembrane region" description="Helical" evidence="1">
    <location>
        <begin position="21"/>
        <end position="40"/>
    </location>
</feature>
<keyword evidence="3" id="KW-1185">Reference proteome</keyword>
<evidence type="ECO:0000256" key="1">
    <source>
        <dbReference type="SAM" id="Phobius"/>
    </source>
</evidence>
<sequence length="249" mass="26017">MISSYHDYRAMFTWRSWVGGWLLRLTCQVLFFATLGKLMADPGAEAYIALGNAAVLGPLGTLGVVSSSVGERRSGTLQYLLVSRANPLLVIASRGLYWVADGIITSCAVLTIMSVLIPGTVHSGALPGILAIEVLLALCAYAMSLALASLSLRRPGSRMYLTASTTIIILALAGVNTPPPAGGPWGVIGQLLPVRHGLQAIRELAAGRPLPVGLVAGELAVALGWAVLAYTGLTLTLRRNTRSGALSLS</sequence>
<proteinExistence type="predicted"/>
<name>A0A371PP61_STRIH</name>
<feature type="transmembrane region" description="Helical" evidence="1">
    <location>
        <begin position="46"/>
        <end position="65"/>
    </location>
</feature>
<dbReference type="Proteomes" id="UP000262477">
    <property type="component" value="Unassembled WGS sequence"/>
</dbReference>
<feature type="transmembrane region" description="Helical" evidence="1">
    <location>
        <begin position="212"/>
        <end position="233"/>
    </location>
</feature>
<feature type="transmembrane region" description="Helical" evidence="1">
    <location>
        <begin position="129"/>
        <end position="152"/>
    </location>
</feature>
<keyword evidence="1" id="KW-0812">Transmembrane</keyword>
<organism evidence="2 3">
    <name type="scientific">Streptomyces inhibens</name>
    <dbReference type="NCBI Taxonomy" id="2293571"/>
    <lineage>
        <taxon>Bacteria</taxon>
        <taxon>Bacillati</taxon>
        <taxon>Actinomycetota</taxon>
        <taxon>Actinomycetes</taxon>
        <taxon>Kitasatosporales</taxon>
        <taxon>Streptomycetaceae</taxon>
        <taxon>Streptomyces</taxon>
    </lineage>
</organism>
<dbReference type="EMBL" id="QUAC01000486">
    <property type="protein sequence ID" value="REK84314.1"/>
    <property type="molecule type" value="Genomic_DNA"/>
</dbReference>
<keyword evidence="1" id="KW-0472">Membrane</keyword>
<reference evidence="2 3" key="1">
    <citation type="submission" date="2018-08" db="EMBL/GenBank/DDBJ databases">
        <title>Streptomyces NEAU-D10 sp. nov., a novel Actinomycete isolated from soil.</title>
        <authorList>
            <person name="Jin L."/>
        </authorList>
    </citation>
    <scope>NUCLEOTIDE SEQUENCE [LARGE SCALE GENOMIC DNA]</scope>
    <source>
        <strain evidence="2 3">NEAU-D10</strain>
    </source>
</reference>
<evidence type="ECO:0000313" key="2">
    <source>
        <dbReference type="EMBL" id="REK84314.1"/>
    </source>
</evidence>
<dbReference type="AlphaFoldDB" id="A0A371PP61"/>
<accession>A0A371PP61</accession>
<keyword evidence="1" id="KW-1133">Transmembrane helix</keyword>